<dbReference type="AlphaFoldDB" id="A0A165E9G7"/>
<keyword evidence="4" id="KW-1185">Reference proteome</keyword>
<name>A0A165E9G7_9BASI</name>
<reference evidence="3 4" key="1">
    <citation type="journal article" date="2016" name="Mol. Biol. Evol.">
        <title>Comparative Genomics of Early-Diverging Mushroom-Forming Fungi Provides Insights into the Origins of Lignocellulose Decay Capabilities.</title>
        <authorList>
            <person name="Nagy L.G."/>
            <person name="Riley R."/>
            <person name="Tritt A."/>
            <person name="Adam C."/>
            <person name="Daum C."/>
            <person name="Floudas D."/>
            <person name="Sun H."/>
            <person name="Yadav J.S."/>
            <person name="Pangilinan J."/>
            <person name="Larsson K.H."/>
            <person name="Matsuura K."/>
            <person name="Barry K."/>
            <person name="Labutti K."/>
            <person name="Kuo R."/>
            <person name="Ohm R.A."/>
            <person name="Bhattacharya S.S."/>
            <person name="Shirouzu T."/>
            <person name="Yoshinaga Y."/>
            <person name="Martin F.M."/>
            <person name="Grigoriev I.V."/>
            <person name="Hibbett D.S."/>
        </authorList>
    </citation>
    <scope>NUCLEOTIDE SEQUENCE [LARGE SCALE GENOMIC DNA]</scope>
    <source>
        <strain evidence="3 4">HHB12733</strain>
    </source>
</reference>
<dbReference type="OrthoDB" id="10643899at2759"/>
<proteinExistence type="predicted"/>
<accession>A0A165E9G7</accession>
<evidence type="ECO:0000313" key="3">
    <source>
        <dbReference type="EMBL" id="KZT54388.1"/>
    </source>
</evidence>
<evidence type="ECO:0000256" key="1">
    <source>
        <dbReference type="SAM" id="MobiDB-lite"/>
    </source>
</evidence>
<feature type="region of interest" description="Disordered" evidence="1">
    <location>
        <begin position="1"/>
        <end position="31"/>
    </location>
</feature>
<dbReference type="InterPro" id="IPR045341">
    <property type="entry name" value="DUF6532"/>
</dbReference>
<dbReference type="InParanoid" id="A0A165E9G7"/>
<dbReference type="EMBL" id="KV424015">
    <property type="protein sequence ID" value="KZT54388.1"/>
    <property type="molecule type" value="Genomic_DNA"/>
</dbReference>
<sequence length="784" mass="86823">MLSSHGHALRKRTREVNAGLLNSMSPSIEDDERIKPEDDFVQLDHQHLTQSVKTIMTDANTGESAQAVKGVQQQITRKGKERALSAITVPSQLTDDRWIAIFQPESRAKRPVQTRLATNDGILSLESIIGRKRKREDSAPRDKANLLQLRNHLLQPAILPTYDLYAYIPSVQEALTRAREYIMNSLLVKDAFPTETSVEDFISDAMATVNAQAKAAHGAGSVILDPGRYPGMRLLLRKYVAEVQTLVLQQAEKVVPLVWAMLFDLNDTKYEGEDEQARVIEHRLFQEGLNLALNNASFIYRDFDPLKGTQSITRPFQSKLLLEVIAAVAYKQAGVASKFVKDYTRPPLSLIAVSCWAIHHVLTCYRSGRYVKKDFIKDLGGARAIYDGFLVALDSLDAEDPGNFDKMLNCIGKECNVFFNNGIATSIGPIRNPKIPCRESVLRKFTRDSYCRRHLHAIPTAGAVSATDQSQKRGAALKALSYQHKDSIKLIDLWNVFLEKPSAALAKLKGESKTGMPVVDGTDDVHLAGVPFVLRSTADPPPHNTLSAPVEQDDVAMDEETTITASTSKLAPEDRADDVAYKFSSLASVEIKVLNSAYNIIHFYEALSEFRSHEWIAAGGLTLFLQAAYCLRGNIPSTPFNAIQHLAEAMCIGQAFSPTSGKARQVCARMWFMAAVVDKSQNLVDIRDFSPGVNTAVEDISCIFSGTSVPPGKDNSDIPRTRTKEEIRVHNRTALVDIIGDRSHSLGRYLKDGGVTDRWKELQVWFLCIDAKMEKTAAGPSPKS</sequence>
<evidence type="ECO:0000259" key="2">
    <source>
        <dbReference type="Pfam" id="PF20149"/>
    </source>
</evidence>
<gene>
    <name evidence="3" type="ORF">CALCODRAFT_510784</name>
</gene>
<dbReference type="Proteomes" id="UP000076842">
    <property type="component" value="Unassembled WGS sequence"/>
</dbReference>
<evidence type="ECO:0000313" key="4">
    <source>
        <dbReference type="Proteomes" id="UP000076842"/>
    </source>
</evidence>
<organism evidence="3 4">
    <name type="scientific">Calocera cornea HHB12733</name>
    <dbReference type="NCBI Taxonomy" id="1353952"/>
    <lineage>
        <taxon>Eukaryota</taxon>
        <taxon>Fungi</taxon>
        <taxon>Dikarya</taxon>
        <taxon>Basidiomycota</taxon>
        <taxon>Agaricomycotina</taxon>
        <taxon>Dacrymycetes</taxon>
        <taxon>Dacrymycetales</taxon>
        <taxon>Dacrymycetaceae</taxon>
        <taxon>Calocera</taxon>
    </lineage>
</organism>
<protein>
    <recommendedName>
        <fullName evidence="2">DUF6532 domain-containing protein</fullName>
    </recommendedName>
</protein>
<feature type="domain" description="DUF6532" evidence="2">
    <location>
        <begin position="182"/>
        <end position="394"/>
    </location>
</feature>
<dbReference type="Pfam" id="PF20149">
    <property type="entry name" value="DUF6532"/>
    <property type="match status" value="1"/>
</dbReference>